<comment type="caution">
    <text evidence="1">The sequence shown here is derived from an EMBL/GenBank/DDBJ whole genome shotgun (WGS) entry which is preliminary data.</text>
</comment>
<dbReference type="RefSeq" id="WP_197642482.1">
    <property type="nucleotide sequence ID" value="NZ_JAEACP010000005.1"/>
</dbReference>
<evidence type="ECO:0000313" key="1">
    <source>
        <dbReference type="EMBL" id="MFC3084668.1"/>
    </source>
</evidence>
<proteinExistence type="predicted"/>
<name>A0ABV7DQ34_9RHOB</name>
<dbReference type="EMBL" id="JBHRSM010000001">
    <property type="protein sequence ID" value="MFC3084668.1"/>
    <property type="molecule type" value="Genomic_DNA"/>
</dbReference>
<reference evidence="2" key="1">
    <citation type="journal article" date="2019" name="Int. J. Syst. Evol. Microbiol.">
        <title>The Global Catalogue of Microorganisms (GCM) 10K type strain sequencing project: providing services to taxonomists for standard genome sequencing and annotation.</title>
        <authorList>
            <consortium name="The Broad Institute Genomics Platform"/>
            <consortium name="The Broad Institute Genome Sequencing Center for Infectious Disease"/>
            <person name="Wu L."/>
            <person name="Ma J."/>
        </authorList>
    </citation>
    <scope>NUCLEOTIDE SEQUENCE [LARGE SCALE GENOMIC DNA]</scope>
    <source>
        <strain evidence="2">KCTC 62102</strain>
    </source>
</reference>
<organism evidence="1 2">
    <name type="scientific">Tabrizicola soli</name>
    <dbReference type="NCBI Taxonomy" id="2185115"/>
    <lineage>
        <taxon>Bacteria</taxon>
        <taxon>Pseudomonadati</taxon>
        <taxon>Pseudomonadota</taxon>
        <taxon>Alphaproteobacteria</taxon>
        <taxon>Rhodobacterales</taxon>
        <taxon>Paracoccaceae</taxon>
        <taxon>Tabrizicola</taxon>
    </lineage>
</organism>
<protein>
    <recommendedName>
        <fullName evidence="3">Polysaccharide pyruvyl transferase domain-containing protein</fullName>
    </recommendedName>
</protein>
<dbReference type="Proteomes" id="UP001595445">
    <property type="component" value="Unassembled WGS sequence"/>
</dbReference>
<evidence type="ECO:0000313" key="2">
    <source>
        <dbReference type="Proteomes" id="UP001595445"/>
    </source>
</evidence>
<accession>A0ABV7DQ34</accession>
<sequence length="284" mass="30432">MTLFLANDTSEVQHAGCKAVMRSLHAAIAGAGMTITGRHVTGTRAIDPEAFAQAGVLLINGEGTIHHSGPRALFLLELVARARREGKRVLLVNALFQQYDCPAPDILSGLTLLATREPRSAAFARRFGGEPLVLLDSAADPAFLAQGKARPLLDGRLVGGAHPHGLIPDPFAGLPGEKLGLRRLPFEDIVATLRGAELYLTAQHHGVYAAALAGCPFVTTPSNSHKIEAFVDWTGLPIPVCLRKSEIEPAIAFALRNRSLYAELADFMREHSVLTPDHLRQALG</sequence>
<keyword evidence="2" id="KW-1185">Reference proteome</keyword>
<gene>
    <name evidence="1" type="ORF">ACFOD6_01285</name>
</gene>
<evidence type="ECO:0008006" key="3">
    <source>
        <dbReference type="Google" id="ProtNLM"/>
    </source>
</evidence>